<keyword evidence="5" id="KW-1185">Reference proteome</keyword>
<reference evidence="6" key="1">
    <citation type="submission" date="2016-04" db="UniProtKB">
        <authorList>
            <consortium name="WormBaseParasite"/>
        </authorList>
    </citation>
    <scope>IDENTIFICATION</scope>
</reference>
<keyword evidence="1" id="KW-0677">Repeat</keyword>
<protein>
    <submittedName>
        <fullName evidence="6">EF-hand domain-containing protein</fullName>
    </submittedName>
</protein>
<dbReference type="WBParaSite" id="HNAJ_0000793601-mRNA-1">
    <property type="protein sequence ID" value="HNAJ_0000793601-mRNA-1"/>
    <property type="gene ID" value="HNAJ_0000793601"/>
</dbReference>
<dbReference type="Proteomes" id="UP000278807">
    <property type="component" value="Unassembled WGS sequence"/>
</dbReference>
<dbReference type="PROSITE" id="PS00018">
    <property type="entry name" value="EF_HAND_1"/>
    <property type="match status" value="1"/>
</dbReference>
<dbReference type="InterPro" id="IPR011992">
    <property type="entry name" value="EF-hand-dom_pair"/>
</dbReference>
<keyword evidence="2" id="KW-0106">Calcium</keyword>
<name>A0A0R3TL45_RODNA</name>
<accession>A0A0R3TL45</accession>
<evidence type="ECO:0000313" key="4">
    <source>
        <dbReference type="EMBL" id="VDO03792.1"/>
    </source>
</evidence>
<evidence type="ECO:0000313" key="6">
    <source>
        <dbReference type="WBParaSite" id="HNAJ_0000793601-mRNA-1"/>
    </source>
</evidence>
<evidence type="ECO:0000256" key="1">
    <source>
        <dbReference type="ARBA" id="ARBA00022737"/>
    </source>
</evidence>
<dbReference type="PANTHER" id="PTHR46763">
    <property type="entry name" value="DYNEIN REGULATORY COMPLEX PROTEIN 8"/>
    <property type="match status" value="1"/>
</dbReference>
<dbReference type="FunFam" id="1.10.238.10:FF:000178">
    <property type="entry name" value="Calmodulin-2 A"/>
    <property type="match status" value="1"/>
</dbReference>
<proteinExistence type="predicted"/>
<sequence>MNIGHCSNPLLTVKPAMNSLGMQGSAKSDLGKISDKVFKAFDLFDQDGNKTVNDRDIGTILRSLGLCPSEAELKDFISQIENNPPSGIINYERFFPAVRDIMLYGKFDILPEEEITRAFQALDPKKTGFVDQEVLKEHLLTEGESFTQEEMDEMLSCTTDPSKNKINYRDYAVKLADITRT</sequence>
<dbReference type="EMBL" id="UZAE01012154">
    <property type="protein sequence ID" value="VDO03792.1"/>
    <property type="molecule type" value="Genomic_DNA"/>
</dbReference>
<dbReference type="PROSITE" id="PS50222">
    <property type="entry name" value="EF_HAND_2"/>
    <property type="match status" value="2"/>
</dbReference>
<dbReference type="SUPFAM" id="SSF47473">
    <property type="entry name" value="EF-hand"/>
    <property type="match status" value="1"/>
</dbReference>
<dbReference type="STRING" id="102285.A0A0R3TL45"/>
<dbReference type="AlphaFoldDB" id="A0A0R3TL45"/>
<evidence type="ECO:0000313" key="5">
    <source>
        <dbReference type="Proteomes" id="UP000278807"/>
    </source>
</evidence>
<organism evidence="6">
    <name type="scientific">Rodentolepis nana</name>
    <name type="common">Dwarf tapeworm</name>
    <name type="synonym">Hymenolepis nana</name>
    <dbReference type="NCBI Taxonomy" id="102285"/>
    <lineage>
        <taxon>Eukaryota</taxon>
        <taxon>Metazoa</taxon>
        <taxon>Spiralia</taxon>
        <taxon>Lophotrochozoa</taxon>
        <taxon>Platyhelminthes</taxon>
        <taxon>Cestoda</taxon>
        <taxon>Eucestoda</taxon>
        <taxon>Cyclophyllidea</taxon>
        <taxon>Hymenolepididae</taxon>
        <taxon>Rodentolepis</taxon>
    </lineage>
</organism>
<dbReference type="Gene3D" id="1.10.238.10">
    <property type="entry name" value="EF-hand"/>
    <property type="match status" value="2"/>
</dbReference>
<reference evidence="4 5" key="2">
    <citation type="submission" date="2018-11" db="EMBL/GenBank/DDBJ databases">
        <authorList>
            <consortium name="Pathogen Informatics"/>
        </authorList>
    </citation>
    <scope>NUCLEOTIDE SEQUENCE [LARGE SCALE GENOMIC DNA]</scope>
</reference>
<dbReference type="InterPro" id="IPR018247">
    <property type="entry name" value="EF_Hand_1_Ca_BS"/>
</dbReference>
<dbReference type="PANTHER" id="PTHR46763:SF1">
    <property type="entry name" value="DYNEIN REGULATORY COMPLEX PROTEIN 8"/>
    <property type="match status" value="1"/>
</dbReference>
<dbReference type="Pfam" id="PF13499">
    <property type="entry name" value="EF-hand_7"/>
    <property type="match status" value="1"/>
</dbReference>
<feature type="domain" description="EF-hand" evidence="3">
    <location>
        <begin position="110"/>
        <end position="145"/>
    </location>
</feature>
<dbReference type="InterPro" id="IPR002048">
    <property type="entry name" value="EF_hand_dom"/>
</dbReference>
<dbReference type="GO" id="GO:0005509">
    <property type="term" value="F:calcium ion binding"/>
    <property type="evidence" value="ECO:0007669"/>
    <property type="project" value="InterPro"/>
</dbReference>
<feature type="domain" description="EF-hand" evidence="3">
    <location>
        <begin position="32"/>
        <end position="67"/>
    </location>
</feature>
<dbReference type="OrthoDB" id="10260307at2759"/>
<evidence type="ECO:0000259" key="3">
    <source>
        <dbReference type="PROSITE" id="PS50222"/>
    </source>
</evidence>
<dbReference type="GO" id="GO:0043226">
    <property type="term" value="C:organelle"/>
    <property type="evidence" value="ECO:0007669"/>
    <property type="project" value="UniProtKB-ARBA"/>
</dbReference>
<evidence type="ECO:0000256" key="2">
    <source>
        <dbReference type="ARBA" id="ARBA00022837"/>
    </source>
</evidence>
<gene>
    <name evidence="4" type="ORF">HNAJ_LOCUS7932</name>
</gene>